<dbReference type="EMBL" id="ML995494">
    <property type="protein sequence ID" value="KAF2138946.1"/>
    <property type="molecule type" value="Genomic_DNA"/>
</dbReference>
<name>A0A6A6B4Z9_9PEZI</name>
<feature type="compositionally biased region" description="Low complexity" evidence="1">
    <location>
        <begin position="134"/>
        <end position="144"/>
    </location>
</feature>
<accession>A0A6A6B4Z9</accession>
<feature type="compositionally biased region" description="Basic and acidic residues" evidence="1">
    <location>
        <begin position="117"/>
        <end position="126"/>
    </location>
</feature>
<dbReference type="Proteomes" id="UP000799438">
    <property type="component" value="Unassembled WGS sequence"/>
</dbReference>
<keyword evidence="2" id="KW-1133">Transmembrane helix</keyword>
<dbReference type="AlphaFoldDB" id="A0A6A6B4Z9"/>
<evidence type="ECO:0000256" key="1">
    <source>
        <dbReference type="SAM" id="MobiDB-lite"/>
    </source>
</evidence>
<evidence type="ECO:0000256" key="2">
    <source>
        <dbReference type="SAM" id="Phobius"/>
    </source>
</evidence>
<organism evidence="3 4">
    <name type="scientific">Aplosporella prunicola CBS 121167</name>
    <dbReference type="NCBI Taxonomy" id="1176127"/>
    <lineage>
        <taxon>Eukaryota</taxon>
        <taxon>Fungi</taxon>
        <taxon>Dikarya</taxon>
        <taxon>Ascomycota</taxon>
        <taxon>Pezizomycotina</taxon>
        <taxon>Dothideomycetes</taxon>
        <taxon>Dothideomycetes incertae sedis</taxon>
        <taxon>Botryosphaeriales</taxon>
        <taxon>Aplosporellaceae</taxon>
        <taxon>Aplosporella</taxon>
    </lineage>
</organism>
<keyword evidence="2" id="KW-0812">Transmembrane</keyword>
<dbReference type="RefSeq" id="XP_033394659.1">
    <property type="nucleotide sequence ID" value="XM_033543370.1"/>
</dbReference>
<reference evidence="3" key="1">
    <citation type="journal article" date="2020" name="Stud. Mycol.">
        <title>101 Dothideomycetes genomes: a test case for predicting lifestyles and emergence of pathogens.</title>
        <authorList>
            <person name="Haridas S."/>
            <person name="Albert R."/>
            <person name="Binder M."/>
            <person name="Bloem J."/>
            <person name="Labutti K."/>
            <person name="Salamov A."/>
            <person name="Andreopoulos B."/>
            <person name="Baker S."/>
            <person name="Barry K."/>
            <person name="Bills G."/>
            <person name="Bluhm B."/>
            <person name="Cannon C."/>
            <person name="Castanera R."/>
            <person name="Culley D."/>
            <person name="Daum C."/>
            <person name="Ezra D."/>
            <person name="Gonzalez J."/>
            <person name="Henrissat B."/>
            <person name="Kuo A."/>
            <person name="Liang C."/>
            <person name="Lipzen A."/>
            <person name="Lutzoni F."/>
            <person name="Magnuson J."/>
            <person name="Mondo S."/>
            <person name="Nolan M."/>
            <person name="Ohm R."/>
            <person name="Pangilinan J."/>
            <person name="Park H.-J."/>
            <person name="Ramirez L."/>
            <person name="Alfaro M."/>
            <person name="Sun H."/>
            <person name="Tritt A."/>
            <person name="Yoshinaga Y."/>
            <person name="Zwiers L.-H."/>
            <person name="Turgeon B."/>
            <person name="Goodwin S."/>
            <person name="Spatafora J."/>
            <person name="Crous P."/>
            <person name="Grigoriev I."/>
        </authorList>
    </citation>
    <scope>NUCLEOTIDE SEQUENCE</scope>
    <source>
        <strain evidence="3">CBS 121167</strain>
    </source>
</reference>
<proteinExistence type="predicted"/>
<evidence type="ECO:0000313" key="4">
    <source>
        <dbReference type="Proteomes" id="UP000799438"/>
    </source>
</evidence>
<dbReference type="GeneID" id="54300867"/>
<keyword evidence="4" id="KW-1185">Reference proteome</keyword>
<gene>
    <name evidence="3" type="ORF">K452DRAFT_310914</name>
</gene>
<feature type="transmembrane region" description="Helical" evidence="2">
    <location>
        <begin position="200"/>
        <end position="233"/>
    </location>
</feature>
<protein>
    <submittedName>
        <fullName evidence="3">Uncharacterized protein</fullName>
    </submittedName>
</protein>
<feature type="region of interest" description="Disordered" evidence="1">
    <location>
        <begin position="113"/>
        <end position="182"/>
    </location>
</feature>
<feature type="compositionally biased region" description="Low complexity" evidence="1">
    <location>
        <begin position="151"/>
        <end position="160"/>
    </location>
</feature>
<evidence type="ECO:0000313" key="3">
    <source>
        <dbReference type="EMBL" id="KAF2138946.1"/>
    </source>
</evidence>
<keyword evidence="2" id="KW-0472">Membrane</keyword>
<sequence length="241" mass="25945">MVRELSDQEIGDDDDGFERIEWVGDDGWVCGGGGEEEEAGTRMEASMEMDVKGMETVVVGGKESDAKTSTEMVPAPLLPLARHQQIEDGTNGTCAEEKEVEGQEEALLAYATTDQKALQHQEKEPADVPDTIHSSTSSSDKSSSNAPPPTITTTTAYTKTHATDAPLPRNPSATTLPKTHIRPSFQADRSSVRSTFTVGLWFLILVSLAVSAMVPLVVVVGVQLSMVIALVVAHYRGWWCG</sequence>